<name>A0A031WGU3_CLODI</name>
<gene>
    <name evidence="9" type="primary">yvyD</name>
    <name evidence="2" type="synonym">hpf</name>
    <name evidence="7" type="synonym">raiA</name>
    <name evidence="6" type="ORF">BN1095_440086</name>
    <name evidence="4" type="ORF">BN1096_520261</name>
    <name evidence="5" type="ORF">BN1097_630359</name>
    <name evidence="7" type="ORF">KRM00_003162</name>
    <name evidence="8" type="ORF">KRQ00_000966</name>
    <name evidence="11" type="ORF">SAMEA1402366_01349</name>
    <name evidence="10" type="ORF">SAMEA1402399_00293</name>
    <name evidence="9" type="ORF">SAMEA3375112_02405</name>
</gene>
<sequence>MQIIVSGRQMKLTDGIKGYVDGKLSRLEKYLDPESEVKVTVSAKKDRQKVEVTIIPINGQIIRAEDVEDDLYAAIDIVCDKLSRQVVKYKTKVKDKVQNNKSIRFENLDFIDNSSEFDDYDYDDEEDENIVIERRKKFNVKPMSSEEAILQMELVGHNFYMFRNQDNFEINIVYKRKAGGYGLIEQD</sequence>
<dbReference type="Gene3D" id="3.30.160.100">
    <property type="entry name" value="Ribosome hibernation promotion factor-like"/>
    <property type="match status" value="1"/>
</dbReference>
<evidence type="ECO:0000313" key="7">
    <source>
        <dbReference type="EMBL" id="HBH1543632.1"/>
    </source>
</evidence>
<dbReference type="Pfam" id="PF02482">
    <property type="entry name" value="Ribosomal_S30AE"/>
    <property type="match status" value="1"/>
</dbReference>
<evidence type="ECO:0000256" key="2">
    <source>
        <dbReference type="HAMAP-Rule" id="MF_00839"/>
    </source>
</evidence>
<evidence type="ECO:0000313" key="12">
    <source>
        <dbReference type="Proteomes" id="UP000189137"/>
    </source>
</evidence>
<dbReference type="GO" id="GO:0045900">
    <property type="term" value="P:negative regulation of translational elongation"/>
    <property type="evidence" value="ECO:0007669"/>
    <property type="project" value="TreeGrafter"/>
</dbReference>
<evidence type="ECO:0000313" key="4">
    <source>
        <dbReference type="EMBL" id="CDS85388.1"/>
    </source>
</evidence>
<reference evidence="7" key="3">
    <citation type="journal article" date="2018" name="Genome Biol.">
        <title>SKESA: strategic k-mer extension for scrupulous assemblies.</title>
        <authorList>
            <person name="Souvorov A."/>
            <person name="Agarwala R."/>
            <person name="Lipman D.J."/>
        </authorList>
    </citation>
    <scope>NUCLEOTIDE SEQUENCE</scope>
    <source>
        <strain evidence="8">Clostridioides</strain>
        <strain evidence="7">HN1000</strain>
    </source>
</reference>
<reference evidence="4" key="1">
    <citation type="submission" date="2014-07" db="EMBL/GenBank/DDBJ databases">
        <authorList>
            <person name="Monot Marc"/>
        </authorList>
    </citation>
    <scope>NUCLEOTIDE SEQUENCE</scope>
    <source>
        <strain evidence="6">7032989</strain>
        <strain evidence="5">7032994</strain>
    </source>
</reference>
<dbReference type="Proteomes" id="UP000879542">
    <property type="component" value="Unassembled WGS sequence"/>
</dbReference>
<dbReference type="GO" id="GO:0022627">
    <property type="term" value="C:cytosolic small ribosomal subunit"/>
    <property type="evidence" value="ECO:0007669"/>
    <property type="project" value="TreeGrafter"/>
</dbReference>
<feature type="domain" description="Sigma 54 modulation/S30EA ribosomal protein C-terminal" evidence="3">
    <location>
        <begin position="129"/>
        <end position="183"/>
    </location>
</feature>
<dbReference type="InterPro" id="IPR038416">
    <property type="entry name" value="Ribosom_S30AE_C_sf"/>
</dbReference>
<evidence type="ECO:0000313" key="14">
    <source>
        <dbReference type="Proteomes" id="UP000411588"/>
    </source>
</evidence>
<evidence type="ECO:0000313" key="8">
    <source>
        <dbReference type="EMBL" id="HBH2619230.1"/>
    </source>
</evidence>
<dbReference type="GeneID" id="66354841"/>
<dbReference type="Proteomes" id="UP000878956">
    <property type="component" value="Unassembled WGS sequence"/>
</dbReference>
<dbReference type="EMBL" id="CAADAN010000001">
    <property type="protein sequence ID" value="VFD29254.1"/>
    <property type="molecule type" value="Genomic_DNA"/>
</dbReference>
<dbReference type="GO" id="GO:0043024">
    <property type="term" value="F:ribosomal small subunit binding"/>
    <property type="evidence" value="ECO:0007669"/>
    <property type="project" value="TreeGrafter"/>
</dbReference>
<reference evidence="9 12" key="2">
    <citation type="submission" date="2017-02" db="EMBL/GenBank/DDBJ databases">
        <authorList>
            <consortium name="Pathogen Informatics"/>
        </authorList>
    </citation>
    <scope>NUCLEOTIDE SEQUENCE [LARGE SCALE GENOMIC DNA]</scope>
    <source>
        <strain evidence="14">clo34</strain>
        <strain evidence="10">Clo34</strain>
        <strain evidence="11">Tl291</strain>
        <strain evidence="13">tl291</strain>
        <strain evidence="9 12">VRECD0157</strain>
    </source>
</reference>
<protein>
    <recommendedName>
        <fullName evidence="2">Ribosome hibernation promoting factor</fullName>
        <shortName evidence="2">HPF</shortName>
    </recommendedName>
</protein>
<comment type="function">
    <text evidence="2">Required for dimerization of active 70S ribosomes into 100S ribosomes in stationary phase; 100S ribosomes are translationally inactive and sometimes present during exponential growth.</text>
</comment>
<dbReference type="InterPro" id="IPR032528">
    <property type="entry name" value="Ribosom_S30AE_C"/>
</dbReference>
<evidence type="ECO:0000256" key="1">
    <source>
        <dbReference type="ARBA" id="ARBA00022845"/>
    </source>
</evidence>
<accession>A0A031WGU3</accession>
<dbReference type="Proteomes" id="UP000372533">
    <property type="component" value="Unassembled WGS sequence"/>
</dbReference>
<dbReference type="EMBL" id="DAEPXK010000043">
    <property type="protein sequence ID" value="HBH1543632.1"/>
    <property type="molecule type" value="Genomic_DNA"/>
</dbReference>
<dbReference type="PANTHER" id="PTHR33231">
    <property type="entry name" value="30S RIBOSOMAL PROTEIN"/>
    <property type="match status" value="1"/>
</dbReference>
<dbReference type="CDD" id="cd00552">
    <property type="entry name" value="RaiA"/>
    <property type="match status" value="1"/>
</dbReference>
<evidence type="ECO:0000313" key="5">
    <source>
        <dbReference type="EMBL" id="CDS88026.1"/>
    </source>
</evidence>
<dbReference type="PANTHER" id="PTHR33231:SF1">
    <property type="entry name" value="30S RIBOSOMAL PROTEIN"/>
    <property type="match status" value="1"/>
</dbReference>
<dbReference type="OMA" id="KYFAMPP"/>
<proteinExistence type="inferred from homology"/>
<dbReference type="KEGG" id="pdf:CD630DERM_24440"/>
<dbReference type="AlphaFoldDB" id="A0A031WGU3"/>
<dbReference type="EMBL" id="DAEQIJ010000003">
    <property type="protein sequence ID" value="HBH2619230.1"/>
    <property type="molecule type" value="Genomic_DNA"/>
</dbReference>
<dbReference type="EMBL" id="CAAJVP010000005">
    <property type="protein sequence ID" value="VHY02372.1"/>
    <property type="molecule type" value="Genomic_DNA"/>
</dbReference>
<comment type="subunit">
    <text evidence="2">Interacts with 100S ribosomes.</text>
</comment>
<dbReference type="NCBIfam" id="TIGR00741">
    <property type="entry name" value="yfiA"/>
    <property type="match status" value="1"/>
</dbReference>
<dbReference type="Proteomes" id="UP000411588">
    <property type="component" value="Unassembled WGS sequence"/>
</dbReference>
<dbReference type="EMBL" id="LK933116">
    <property type="protein sequence ID" value="CDT34339.1"/>
    <property type="molecule type" value="Genomic_DNA"/>
</dbReference>
<dbReference type="EMBL" id="LK932505">
    <property type="protein sequence ID" value="CDS85388.1"/>
    <property type="molecule type" value="Genomic_DNA"/>
</dbReference>
<dbReference type="InterPro" id="IPR003489">
    <property type="entry name" value="RHF/RaiA"/>
</dbReference>
<dbReference type="EMBL" id="FUPS01000007">
    <property type="protein sequence ID" value="SJS55558.1"/>
    <property type="molecule type" value="Genomic_DNA"/>
</dbReference>
<evidence type="ECO:0000313" key="13">
    <source>
        <dbReference type="Proteomes" id="UP000372533"/>
    </source>
</evidence>
<comment type="similarity">
    <text evidence="2">Belongs to the HPF/YfiA ribosome-associated protein family. Long HPF subfamily.</text>
</comment>
<comment type="subcellular location">
    <subcellularLocation>
        <location evidence="2">Cytoplasm</location>
    </subcellularLocation>
</comment>
<organism evidence="4">
    <name type="scientific">Clostridioides difficile</name>
    <name type="common">Peptoclostridium difficile</name>
    <dbReference type="NCBI Taxonomy" id="1496"/>
    <lineage>
        <taxon>Bacteria</taxon>
        <taxon>Bacillati</taxon>
        <taxon>Bacillota</taxon>
        <taxon>Clostridia</taxon>
        <taxon>Peptostreptococcales</taxon>
        <taxon>Peptostreptococcaceae</taxon>
        <taxon>Clostridioides</taxon>
    </lineage>
</organism>
<reference evidence="7" key="4">
    <citation type="submission" date="2021-06" db="EMBL/GenBank/DDBJ databases">
        <authorList>
            <consortium name="NCBI Pathogen Detection Project"/>
        </authorList>
    </citation>
    <scope>NUCLEOTIDE SEQUENCE</scope>
    <source>
        <strain evidence="8">Clostridioides</strain>
        <strain evidence="7">HN1000</strain>
    </source>
</reference>
<dbReference type="Proteomes" id="UP000189137">
    <property type="component" value="Unassembled WGS sequence"/>
</dbReference>
<dbReference type="InterPro" id="IPR036567">
    <property type="entry name" value="RHF-like"/>
</dbReference>
<dbReference type="Gene3D" id="3.30.505.50">
    <property type="entry name" value="Sigma 54 modulation/S30EA ribosomal protein, C-terminal domain"/>
    <property type="match status" value="1"/>
</dbReference>
<dbReference type="EMBL" id="LK932402">
    <property type="protein sequence ID" value="CDS88026.1"/>
    <property type="molecule type" value="Genomic_DNA"/>
</dbReference>
<evidence type="ECO:0000259" key="3">
    <source>
        <dbReference type="Pfam" id="PF16321"/>
    </source>
</evidence>
<dbReference type="InterPro" id="IPR050574">
    <property type="entry name" value="HPF/YfiA_ribosome-assoc"/>
</dbReference>
<dbReference type="InterPro" id="IPR034694">
    <property type="entry name" value="HPF_long/plastid"/>
</dbReference>
<keyword evidence="2" id="KW-0963">Cytoplasm</keyword>
<dbReference type="HAMAP" id="MF_00839">
    <property type="entry name" value="HPF"/>
    <property type="match status" value="1"/>
</dbReference>
<evidence type="ECO:0000313" key="6">
    <source>
        <dbReference type="EMBL" id="CDT34339.1"/>
    </source>
</evidence>
<evidence type="ECO:0000313" key="11">
    <source>
        <dbReference type="EMBL" id="VHY02372.1"/>
    </source>
</evidence>
<dbReference type="Pfam" id="PF16321">
    <property type="entry name" value="Ribosom_S30AE_C"/>
    <property type="match status" value="1"/>
</dbReference>
<evidence type="ECO:0000313" key="10">
    <source>
        <dbReference type="EMBL" id="VFD29254.1"/>
    </source>
</evidence>
<dbReference type="PATRIC" id="fig|1496.1371.peg.172"/>
<dbReference type="SUPFAM" id="SSF69754">
    <property type="entry name" value="Ribosome binding protein Y (YfiA homologue)"/>
    <property type="match status" value="1"/>
</dbReference>
<keyword evidence="1 2" id="KW-0810">Translation regulation</keyword>
<evidence type="ECO:0000313" key="9">
    <source>
        <dbReference type="EMBL" id="SJS55558.1"/>
    </source>
</evidence>
<dbReference type="RefSeq" id="WP_003430900.1">
    <property type="nucleotide sequence ID" value="NZ_AP025558.1"/>
</dbReference>